<feature type="chain" id="PRO_5045395773" description="RND family efflux transporter, MFP subunit" evidence="3">
    <location>
        <begin position="29"/>
        <end position="366"/>
    </location>
</feature>
<proteinExistence type="inferred from homology"/>
<evidence type="ECO:0000313" key="6">
    <source>
        <dbReference type="EMBL" id="KAF1727083.1"/>
    </source>
</evidence>
<feature type="coiled-coil region" evidence="2">
    <location>
        <begin position="123"/>
        <end position="150"/>
    </location>
</feature>
<comment type="caution">
    <text evidence="6">The sequence shown here is derived from an EMBL/GenBank/DDBJ whole genome shotgun (WGS) entry which is preliminary data.</text>
</comment>
<dbReference type="Proteomes" id="UP000781710">
    <property type="component" value="Unassembled WGS sequence"/>
</dbReference>
<dbReference type="InterPro" id="IPR058647">
    <property type="entry name" value="BSH_CzcB-like"/>
</dbReference>
<dbReference type="Gene3D" id="2.40.30.170">
    <property type="match status" value="1"/>
</dbReference>
<dbReference type="SUPFAM" id="SSF111369">
    <property type="entry name" value="HlyD-like secretion proteins"/>
    <property type="match status" value="1"/>
</dbReference>
<reference evidence="6 7" key="1">
    <citation type="submission" date="2017-10" db="EMBL/GenBank/DDBJ databases">
        <title>Whole genome sequencing of members of genus Pseudoxanthomonas.</title>
        <authorList>
            <person name="Kumar S."/>
            <person name="Bansal K."/>
            <person name="Kaur A."/>
            <person name="Patil P."/>
            <person name="Sharma S."/>
            <person name="Patil P.B."/>
        </authorList>
    </citation>
    <scope>NUCLEOTIDE SEQUENCE [LARGE SCALE GENOMIC DNA]</scope>
    <source>
        <strain evidence="6 7">DSM 17109</strain>
    </source>
</reference>
<evidence type="ECO:0000259" key="5">
    <source>
        <dbReference type="Pfam" id="PF25989"/>
    </source>
</evidence>
<dbReference type="Gene3D" id="2.40.50.100">
    <property type="match status" value="1"/>
</dbReference>
<keyword evidence="2" id="KW-0175">Coiled coil</keyword>
<accession>A0ABQ6ZLE9</accession>
<evidence type="ECO:0000313" key="7">
    <source>
        <dbReference type="Proteomes" id="UP000781710"/>
    </source>
</evidence>
<evidence type="ECO:0008006" key="8">
    <source>
        <dbReference type="Google" id="ProtNLM"/>
    </source>
</evidence>
<feature type="signal peptide" evidence="3">
    <location>
        <begin position="1"/>
        <end position="28"/>
    </location>
</feature>
<dbReference type="InterPro" id="IPR058637">
    <property type="entry name" value="YknX-like_C"/>
</dbReference>
<sequence>MRSLPKLLIAIALAGVLALPLVKRDADASAPSTKPDAPPAIVSVAPAVNTAFAPRHWSPGSVISRRDARVAGEHDGRVVEVSEIGQRVRKGDALAVLDDTALRLREQEGQADLARIQAQLALANRQEQRYAQLAAQQNIARAQYEQLRADRDVLVQERVRVLAQLAQTRHQRTQMVIRAPFDGIVAERHTQLGEYLVTGGSVARLVDIGAQEVRVRAPVDLARHLGAGTDVRVRSAGEEATYPVSALVPVGDEASRQLELRIAVQGLDIPVGTAVDVGLPSAETRTVVAVPRDAVVLRREGDFVMRVDTAGKAERVPVKTGAEVDGLVEVSGGVAAGDRLIVRGGERVEPGQSLDIQPLGPAVAMR</sequence>
<keyword evidence="3" id="KW-0732">Signal</keyword>
<dbReference type="Pfam" id="PF25989">
    <property type="entry name" value="YknX_C"/>
    <property type="match status" value="1"/>
</dbReference>
<dbReference type="InterPro" id="IPR006143">
    <property type="entry name" value="RND_pump_MFP"/>
</dbReference>
<evidence type="ECO:0000259" key="4">
    <source>
        <dbReference type="Pfam" id="PF25973"/>
    </source>
</evidence>
<dbReference type="Pfam" id="PF25973">
    <property type="entry name" value="BSH_CzcB"/>
    <property type="match status" value="1"/>
</dbReference>
<organism evidence="6 7">
    <name type="scientific">Pseudoxanthomonas japonensis</name>
    <dbReference type="NCBI Taxonomy" id="69284"/>
    <lineage>
        <taxon>Bacteria</taxon>
        <taxon>Pseudomonadati</taxon>
        <taxon>Pseudomonadota</taxon>
        <taxon>Gammaproteobacteria</taxon>
        <taxon>Lysobacterales</taxon>
        <taxon>Lysobacteraceae</taxon>
        <taxon>Pseudoxanthomonas</taxon>
    </lineage>
</organism>
<evidence type="ECO:0000256" key="1">
    <source>
        <dbReference type="ARBA" id="ARBA00009477"/>
    </source>
</evidence>
<dbReference type="PANTHER" id="PTHR30469">
    <property type="entry name" value="MULTIDRUG RESISTANCE PROTEIN MDTA"/>
    <property type="match status" value="1"/>
</dbReference>
<protein>
    <recommendedName>
        <fullName evidence="8">RND family efflux transporter, MFP subunit</fullName>
    </recommendedName>
</protein>
<feature type="domain" description="YknX-like C-terminal permuted SH3-like" evidence="5">
    <location>
        <begin position="287"/>
        <end position="353"/>
    </location>
</feature>
<dbReference type="EMBL" id="PDWW01000002">
    <property type="protein sequence ID" value="KAF1727083.1"/>
    <property type="molecule type" value="Genomic_DNA"/>
</dbReference>
<dbReference type="NCBIfam" id="TIGR01730">
    <property type="entry name" value="RND_mfp"/>
    <property type="match status" value="1"/>
</dbReference>
<dbReference type="Gene3D" id="1.10.287.470">
    <property type="entry name" value="Helix hairpin bin"/>
    <property type="match status" value="1"/>
</dbReference>
<feature type="domain" description="CzcB-like barrel-sandwich hybrid" evidence="4">
    <location>
        <begin position="68"/>
        <end position="205"/>
    </location>
</feature>
<evidence type="ECO:0000256" key="2">
    <source>
        <dbReference type="SAM" id="Coils"/>
    </source>
</evidence>
<name>A0ABQ6ZLE9_9GAMM</name>
<evidence type="ECO:0000256" key="3">
    <source>
        <dbReference type="SAM" id="SignalP"/>
    </source>
</evidence>
<keyword evidence="7" id="KW-1185">Reference proteome</keyword>
<dbReference type="Gene3D" id="2.40.420.20">
    <property type="match status" value="1"/>
</dbReference>
<comment type="similarity">
    <text evidence="1">Belongs to the membrane fusion protein (MFP) (TC 8.A.1) family.</text>
</comment>
<dbReference type="RefSeq" id="WP_162336432.1">
    <property type="nucleotide sequence ID" value="NZ_CP171632.1"/>
</dbReference>
<dbReference type="PANTHER" id="PTHR30469:SF15">
    <property type="entry name" value="HLYD FAMILY OF SECRETION PROTEINS"/>
    <property type="match status" value="1"/>
</dbReference>
<gene>
    <name evidence="6" type="ORF">CSC78_03085</name>
</gene>